<gene>
    <name evidence="1" type="ORF">HPB47_023486</name>
</gene>
<name>A0AC60Q6V4_IXOPE</name>
<organism evidence="1 2">
    <name type="scientific">Ixodes persulcatus</name>
    <name type="common">Taiga tick</name>
    <dbReference type="NCBI Taxonomy" id="34615"/>
    <lineage>
        <taxon>Eukaryota</taxon>
        <taxon>Metazoa</taxon>
        <taxon>Ecdysozoa</taxon>
        <taxon>Arthropoda</taxon>
        <taxon>Chelicerata</taxon>
        <taxon>Arachnida</taxon>
        <taxon>Acari</taxon>
        <taxon>Parasitiformes</taxon>
        <taxon>Ixodida</taxon>
        <taxon>Ixodoidea</taxon>
        <taxon>Ixodidae</taxon>
        <taxon>Ixodinae</taxon>
        <taxon>Ixodes</taxon>
    </lineage>
</organism>
<sequence>MEPQHLSDRGSPAVSWTSASLHHNSAHDGNLNLTAAVVIISRSLSPPQALQTLHIGPAESSIGTNIACTSKTCSQKETLVQVPVSRPNPDLLYLKLRARRRLAQNRSLRTRRMEDIQCYRRIDAAPERAALLSDSRAALQILSNLEDAPPIARSIAFKVEFLEKKGWTIAFQWLPFRCGIDGNERAVRIAAEAHERTNSTLHVPMINEARLLIARETQKKTPGPRPFTASWLYHVKRVDSPHCQTCQVPEDIEHLLCDCPIFDAQRSRLYLELRQIGAARQSLSHLLSRLRMECPDLWPQELSMLVFTSRSYKKKVRLPEERYKFPPFCIELRYIKMRKYADVVFALTVSRCVHVLNAEWIVSSSLMRITSRRVLIMRKLNIFFLM</sequence>
<evidence type="ECO:0000313" key="2">
    <source>
        <dbReference type="Proteomes" id="UP000805193"/>
    </source>
</evidence>
<evidence type="ECO:0000313" key="1">
    <source>
        <dbReference type="EMBL" id="KAG0429591.1"/>
    </source>
</evidence>
<dbReference type="Proteomes" id="UP000805193">
    <property type="component" value="Unassembled WGS sequence"/>
</dbReference>
<reference evidence="1 2" key="1">
    <citation type="journal article" date="2020" name="Cell">
        <title>Large-Scale Comparative Analyses of Tick Genomes Elucidate Their Genetic Diversity and Vector Capacities.</title>
        <authorList>
            <consortium name="Tick Genome and Microbiome Consortium (TIGMIC)"/>
            <person name="Jia N."/>
            <person name="Wang J."/>
            <person name="Shi W."/>
            <person name="Du L."/>
            <person name="Sun Y."/>
            <person name="Zhan W."/>
            <person name="Jiang J.F."/>
            <person name="Wang Q."/>
            <person name="Zhang B."/>
            <person name="Ji P."/>
            <person name="Bell-Sakyi L."/>
            <person name="Cui X.M."/>
            <person name="Yuan T.T."/>
            <person name="Jiang B.G."/>
            <person name="Yang W.F."/>
            <person name="Lam T.T."/>
            <person name="Chang Q.C."/>
            <person name="Ding S.J."/>
            <person name="Wang X.J."/>
            <person name="Zhu J.G."/>
            <person name="Ruan X.D."/>
            <person name="Zhao L."/>
            <person name="Wei J.T."/>
            <person name="Ye R.Z."/>
            <person name="Que T.C."/>
            <person name="Du C.H."/>
            <person name="Zhou Y.H."/>
            <person name="Cheng J.X."/>
            <person name="Dai P.F."/>
            <person name="Guo W.B."/>
            <person name="Han X.H."/>
            <person name="Huang E.J."/>
            <person name="Li L.F."/>
            <person name="Wei W."/>
            <person name="Gao Y.C."/>
            <person name="Liu J.Z."/>
            <person name="Shao H.Z."/>
            <person name="Wang X."/>
            <person name="Wang C.C."/>
            <person name="Yang T.C."/>
            <person name="Huo Q.B."/>
            <person name="Li W."/>
            <person name="Chen H.Y."/>
            <person name="Chen S.E."/>
            <person name="Zhou L.G."/>
            <person name="Ni X.B."/>
            <person name="Tian J.H."/>
            <person name="Sheng Y."/>
            <person name="Liu T."/>
            <person name="Pan Y.S."/>
            <person name="Xia L.Y."/>
            <person name="Li J."/>
            <person name="Zhao F."/>
            <person name="Cao W.C."/>
        </authorList>
    </citation>
    <scope>NUCLEOTIDE SEQUENCE [LARGE SCALE GENOMIC DNA]</scope>
    <source>
        <strain evidence="1">Iper-2018</strain>
    </source>
</reference>
<comment type="caution">
    <text evidence="1">The sequence shown here is derived from an EMBL/GenBank/DDBJ whole genome shotgun (WGS) entry which is preliminary data.</text>
</comment>
<keyword evidence="2" id="KW-1185">Reference proteome</keyword>
<dbReference type="EMBL" id="JABSTQ010009399">
    <property type="protein sequence ID" value="KAG0429591.1"/>
    <property type="molecule type" value="Genomic_DNA"/>
</dbReference>
<proteinExistence type="predicted"/>
<accession>A0AC60Q6V4</accession>
<protein>
    <submittedName>
        <fullName evidence="1">Uncharacterized protein</fullName>
    </submittedName>
</protein>